<reference evidence="3 4" key="1">
    <citation type="journal article" date="2022" name="Allergy">
        <title>Genome assembly and annotation of Periplaneta americana reveal a comprehensive cockroach allergen profile.</title>
        <authorList>
            <person name="Wang L."/>
            <person name="Xiong Q."/>
            <person name="Saelim N."/>
            <person name="Wang L."/>
            <person name="Nong W."/>
            <person name="Wan A.T."/>
            <person name="Shi M."/>
            <person name="Liu X."/>
            <person name="Cao Q."/>
            <person name="Hui J.H.L."/>
            <person name="Sookrung N."/>
            <person name="Leung T.F."/>
            <person name="Tungtrongchitr A."/>
            <person name="Tsui S.K.W."/>
        </authorList>
    </citation>
    <scope>NUCLEOTIDE SEQUENCE [LARGE SCALE GENOMIC DNA]</scope>
    <source>
        <strain evidence="3">PWHHKU_190912</strain>
    </source>
</reference>
<evidence type="ECO:0000256" key="1">
    <source>
        <dbReference type="ARBA" id="ARBA00004123"/>
    </source>
</evidence>
<gene>
    <name evidence="3" type="ORF">ANN_09021</name>
</gene>
<dbReference type="InterPro" id="IPR007889">
    <property type="entry name" value="HTH_Psq"/>
</dbReference>
<comment type="subcellular location">
    <subcellularLocation>
        <location evidence="1">Nucleus</location>
    </subcellularLocation>
</comment>
<accession>A0ABQ8TMF3</accession>
<comment type="caution">
    <text evidence="3">The sequence shown here is derived from an EMBL/GenBank/DDBJ whole genome shotgun (WGS) entry which is preliminary data.</text>
</comment>
<proteinExistence type="predicted"/>
<dbReference type="SUPFAM" id="SSF46689">
    <property type="entry name" value="Homeodomain-like"/>
    <property type="match status" value="1"/>
</dbReference>
<keyword evidence="4" id="KW-1185">Reference proteome</keyword>
<dbReference type="Proteomes" id="UP001148838">
    <property type="component" value="Unassembled WGS sequence"/>
</dbReference>
<feature type="domain" description="HTH psq-type" evidence="2">
    <location>
        <begin position="92"/>
        <end position="128"/>
    </location>
</feature>
<protein>
    <recommendedName>
        <fullName evidence="2">HTH psq-type domain-containing protein</fullName>
    </recommendedName>
</protein>
<dbReference type="EMBL" id="JAJSOF020000005">
    <property type="protein sequence ID" value="KAJ4447033.1"/>
    <property type="molecule type" value="Genomic_DNA"/>
</dbReference>
<dbReference type="InterPro" id="IPR009057">
    <property type="entry name" value="Homeodomain-like_sf"/>
</dbReference>
<name>A0ABQ8TMF3_PERAM</name>
<evidence type="ECO:0000259" key="2">
    <source>
        <dbReference type="Pfam" id="PF05225"/>
    </source>
</evidence>
<dbReference type="Pfam" id="PF05225">
    <property type="entry name" value="HTH_psq"/>
    <property type="match status" value="1"/>
</dbReference>
<organism evidence="3 4">
    <name type="scientific">Periplaneta americana</name>
    <name type="common">American cockroach</name>
    <name type="synonym">Blatta americana</name>
    <dbReference type="NCBI Taxonomy" id="6978"/>
    <lineage>
        <taxon>Eukaryota</taxon>
        <taxon>Metazoa</taxon>
        <taxon>Ecdysozoa</taxon>
        <taxon>Arthropoda</taxon>
        <taxon>Hexapoda</taxon>
        <taxon>Insecta</taxon>
        <taxon>Pterygota</taxon>
        <taxon>Neoptera</taxon>
        <taxon>Polyneoptera</taxon>
        <taxon>Dictyoptera</taxon>
        <taxon>Blattodea</taxon>
        <taxon>Blattoidea</taxon>
        <taxon>Blattidae</taxon>
        <taxon>Blattinae</taxon>
        <taxon>Periplaneta</taxon>
    </lineage>
</organism>
<sequence length="471" mass="54364">MTHFEMNTQYILNTQLQFNTHTLFDVIVRHSIQTANPHHRNNTPHPYHRQLHIAESRSPVVQETLKTTTHSVETGRLSKMPSNINITSGAWTEDQMQKAIKAFREGRSQRHAADLYGVPHSCLQRVCKADNREGLELNWLHQLLVYADDVNMLGENPQMVRENTGILLEASKEIGLDVNPEKTREEHRLRVFENKVLRKIFGKRDEVTGEWRKLHNTELHALYSSPDIIRNIKSRHLRWAGHVARMGESRNAYRVLVGRPEGKRPLGRPRRRWENNIKMDLREVGFDDRDWINLAQDKDQWRAYRLREYLNALKNNGYTADGKITVAAESTTPTQPPVDPAGCCTHWTLPQLRTHSSSLHVELKTSGYVALTGRCHSYGPTQVHCTSNSRLPDTLHSLDAATVTDPLKFTARRTQDLRICCTHWTLPQLKFTERRTQDLRIRCTHWTLPQLRTHSSPLHVELRSSGYVSAA</sequence>
<evidence type="ECO:0000313" key="4">
    <source>
        <dbReference type="Proteomes" id="UP001148838"/>
    </source>
</evidence>
<evidence type="ECO:0000313" key="3">
    <source>
        <dbReference type="EMBL" id="KAJ4447033.1"/>
    </source>
</evidence>
<dbReference type="Gene3D" id="1.10.10.60">
    <property type="entry name" value="Homeodomain-like"/>
    <property type="match status" value="1"/>
</dbReference>